<evidence type="ECO:0000256" key="4">
    <source>
        <dbReference type="ARBA" id="ARBA00022692"/>
    </source>
</evidence>
<evidence type="ECO:0000313" key="9">
    <source>
        <dbReference type="Proteomes" id="UP000275394"/>
    </source>
</evidence>
<feature type="transmembrane region" description="Helical" evidence="7">
    <location>
        <begin position="287"/>
        <end position="305"/>
    </location>
</feature>
<evidence type="ECO:0000256" key="1">
    <source>
        <dbReference type="ARBA" id="ARBA00004141"/>
    </source>
</evidence>
<keyword evidence="4 7" id="KW-0812">Transmembrane</keyword>
<dbReference type="NCBIfam" id="TIGR00801">
    <property type="entry name" value="ncs2"/>
    <property type="match status" value="1"/>
</dbReference>
<feature type="transmembrane region" description="Helical" evidence="7">
    <location>
        <begin position="376"/>
        <end position="398"/>
    </location>
</feature>
<dbReference type="Pfam" id="PF00860">
    <property type="entry name" value="Xan_ur_permease"/>
    <property type="match status" value="1"/>
</dbReference>
<dbReference type="PANTHER" id="PTHR42810:SF2">
    <property type="entry name" value="PURINE PERMEASE C1399.01C-RELATED"/>
    <property type="match status" value="1"/>
</dbReference>
<feature type="transmembrane region" description="Helical" evidence="7">
    <location>
        <begin position="248"/>
        <end position="267"/>
    </location>
</feature>
<dbReference type="PANTHER" id="PTHR42810">
    <property type="entry name" value="PURINE PERMEASE C1399.01C-RELATED"/>
    <property type="match status" value="1"/>
</dbReference>
<dbReference type="InterPro" id="IPR006043">
    <property type="entry name" value="NCS2"/>
</dbReference>
<protein>
    <submittedName>
        <fullName evidence="8">Xanthine permease XanP</fullName>
    </submittedName>
</protein>
<feature type="transmembrane region" description="Helical" evidence="7">
    <location>
        <begin position="434"/>
        <end position="454"/>
    </location>
</feature>
<evidence type="ECO:0000256" key="6">
    <source>
        <dbReference type="ARBA" id="ARBA00023136"/>
    </source>
</evidence>
<feature type="transmembrane region" description="Helical" evidence="7">
    <location>
        <begin position="97"/>
        <end position="114"/>
    </location>
</feature>
<organism evidence="8 9">
    <name type="scientific">Sinobacterium caligoides</name>
    <dbReference type="NCBI Taxonomy" id="933926"/>
    <lineage>
        <taxon>Bacteria</taxon>
        <taxon>Pseudomonadati</taxon>
        <taxon>Pseudomonadota</taxon>
        <taxon>Gammaproteobacteria</taxon>
        <taxon>Cellvibrionales</taxon>
        <taxon>Spongiibacteraceae</taxon>
        <taxon>Sinobacterium</taxon>
    </lineage>
</organism>
<dbReference type="GO" id="GO:0042907">
    <property type="term" value="F:xanthine transmembrane transporter activity"/>
    <property type="evidence" value="ECO:0007669"/>
    <property type="project" value="TreeGrafter"/>
</dbReference>
<dbReference type="AlphaFoldDB" id="A0A3N2E0E0"/>
<evidence type="ECO:0000256" key="7">
    <source>
        <dbReference type="SAM" id="Phobius"/>
    </source>
</evidence>
<feature type="transmembrane region" description="Helical" evidence="7">
    <location>
        <begin position="225"/>
        <end position="241"/>
    </location>
</feature>
<proteinExistence type="inferred from homology"/>
<evidence type="ECO:0000256" key="2">
    <source>
        <dbReference type="ARBA" id="ARBA00008821"/>
    </source>
</evidence>
<accession>A0A3N2E0E0</accession>
<keyword evidence="9" id="KW-1185">Reference proteome</keyword>
<feature type="transmembrane region" description="Helical" evidence="7">
    <location>
        <begin position="73"/>
        <end position="91"/>
    </location>
</feature>
<feature type="transmembrane region" description="Helical" evidence="7">
    <location>
        <begin position="126"/>
        <end position="145"/>
    </location>
</feature>
<comment type="similarity">
    <text evidence="2">Belongs to the nucleobase:cation symporter-2 (NCS2) (TC 2.A.40) family.</text>
</comment>
<name>A0A3N2E0E0_9GAMM</name>
<dbReference type="NCBIfam" id="NF037981">
    <property type="entry name" value="NCS2_1"/>
    <property type="match status" value="1"/>
</dbReference>
<evidence type="ECO:0000313" key="8">
    <source>
        <dbReference type="EMBL" id="ROS05554.1"/>
    </source>
</evidence>
<evidence type="ECO:0000256" key="3">
    <source>
        <dbReference type="ARBA" id="ARBA00022448"/>
    </source>
</evidence>
<keyword evidence="3" id="KW-0813">Transport</keyword>
<feature type="transmembrane region" description="Helical" evidence="7">
    <location>
        <begin position="404"/>
        <end position="425"/>
    </location>
</feature>
<feature type="transmembrane region" description="Helical" evidence="7">
    <location>
        <begin position="157"/>
        <end position="178"/>
    </location>
</feature>
<dbReference type="Proteomes" id="UP000275394">
    <property type="component" value="Unassembled WGS sequence"/>
</dbReference>
<reference evidence="8 9" key="1">
    <citation type="submission" date="2018-11" db="EMBL/GenBank/DDBJ databases">
        <title>Genomic Encyclopedia of Type Strains, Phase IV (KMG-IV): sequencing the most valuable type-strain genomes for metagenomic binning, comparative biology and taxonomic classification.</title>
        <authorList>
            <person name="Goeker M."/>
        </authorList>
    </citation>
    <scope>NUCLEOTIDE SEQUENCE [LARGE SCALE GENOMIC DNA]</scope>
    <source>
        <strain evidence="8 9">DSM 100316</strain>
    </source>
</reference>
<evidence type="ECO:0000256" key="5">
    <source>
        <dbReference type="ARBA" id="ARBA00022989"/>
    </source>
</evidence>
<keyword evidence="6 7" id="KW-0472">Membrane</keyword>
<dbReference type="InterPro" id="IPR006042">
    <property type="entry name" value="Xan_ur_permease"/>
</dbReference>
<feature type="transmembrane region" description="Helical" evidence="7">
    <location>
        <begin position="185"/>
        <end position="205"/>
    </location>
</feature>
<keyword evidence="5 7" id="KW-1133">Transmembrane helix</keyword>
<gene>
    <name evidence="8" type="ORF">EDC56_1089</name>
</gene>
<comment type="subcellular location">
    <subcellularLocation>
        <location evidence="1">Membrane</location>
        <topology evidence="1">Multi-pass membrane protein</topology>
    </subcellularLocation>
</comment>
<comment type="caution">
    <text evidence="8">The sequence shown here is derived from an EMBL/GenBank/DDBJ whole genome shotgun (WGS) entry which is preliminary data.</text>
</comment>
<dbReference type="GO" id="GO:0005886">
    <property type="term" value="C:plasma membrane"/>
    <property type="evidence" value="ECO:0007669"/>
    <property type="project" value="TreeGrafter"/>
</dbReference>
<dbReference type="EMBL" id="RKHR01000003">
    <property type="protein sequence ID" value="ROS05554.1"/>
    <property type="molecule type" value="Genomic_DNA"/>
</dbReference>
<sequence>MIICLVVSNFIIGKDNFLNITKMLLSDAFLLAISTIKGCEMTDKVAGQSSGLIYSLEDKPPLAHSVYASIQHILASFVGLITPALIIGATLGLHEQIPYLISMALMVSGVGTFIQARRVGPIGAGMLCVQGTSFAFLGSVIAAGFIAKSNGGGPDEILSLIFGVCFFGAFFEIFLSFYIEKLQQVITPLVSGIVITIIGVSLIQVGVTDLAGGHGAETFGDPKNLLVGATAVVVIIAMNCSSNLLVRLSAIFVGIGVGWLLSLALGTAEMGSFDGVALVSIPIPFKYGFSFDWMAFVPVCIVYVITTLETAGDITANCQISQQPIKGKAYFKRLRSGILGDGVVSVIASTFNAFPHTTISQNNGVIQITGIASRHVGMVLGVMLMLLGLFPAIGAFLQMIPKPALGGATIVLFGTVAAAGVKILASEHLCRRKLLIMAVSFGFGIGVTLVPNVFAQLPELARNILSSPVTAGGFAAIILTLVLPEEKHSDEECAASVASPDAVLAADS</sequence>